<dbReference type="Proteomes" id="UP000266118">
    <property type="component" value="Chromosome"/>
</dbReference>
<dbReference type="EMBL" id="CP032489">
    <property type="protein sequence ID" value="AYD46566.1"/>
    <property type="molecule type" value="Genomic_DNA"/>
</dbReference>
<keyword evidence="2" id="KW-1185">Reference proteome</keyword>
<dbReference type="GO" id="GO:0016740">
    <property type="term" value="F:transferase activity"/>
    <property type="evidence" value="ECO:0007669"/>
    <property type="project" value="UniProtKB-KW"/>
</dbReference>
<dbReference type="Pfam" id="PF13528">
    <property type="entry name" value="Glyco_trans_1_3"/>
    <property type="match status" value="1"/>
</dbReference>
<name>A0A386HLR7_9BACT</name>
<sequence>MKILYAIQATGNGHISRAMELLPHIEKYGTVDLFLSGSNSTLALNTSVAFRSKGLSLKYTCDGKLHYGKTFTAFSWRRLHREAKDLPIEKYDLILNDFDAITSLACKIKKVPSIHFGHQASFVSEKTPRPEHASFIGEWILRNYAKGTQNLGLHFDKYDDFIQTPVIKTEIWNANAKNKNYITVYLPSYCDKELIDIFSKIKDSSFQIFSRQIKKIHQENNNLTLYPVDKHLFNTSLINSNGIITGAGFETPAEAMYLQKKIMAIPIGGQYEQICNAAALKNLGVFTLPKIENNFKEEVQRWLQEPHKEHNIDFKPTSFIVEKLMEIAGCQKLKQIDEIAVNEIERLVID</sequence>
<evidence type="ECO:0000313" key="1">
    <source>
        <dbReference type="EMBL" id="AYD46566.1"/>
    </source>
</evidence>
<dbReference type="KEGG" id="ark:D6B99_02385"/>
<reference evidence="1 2" key="1">
    <citation type="submission" date="2018-09" db="EMBL/GenBank/DDBJ databases">
        <title>Arachidicoccus sp. nov., a bacterium isolated from soil.</title>
        <authorList>
            <person name="Weon H.-Y."/>
            <person name="Kwon S.-W."/>
            <person name="Lee S.A."/>
        </authorList>
    </citation>
    <scope>NUCLEOTIDE SEQUENCE [LARGE SCALE GENOMIC DNA]</scope>
    <source>
        <strain evidence="1 2">KIS59-12</strain>
    </source>
</reference>
<dbReference type="AlphaFoldDB" id="A0A386HLR7"/>
<protein>
    <submittedName>
        <fullName evidence="1">Glycosyl transferase</fullName>
    </submittedName>
</protein>
<organism evidence="1 2">
    <name type="scientific">Arachidicoccus soli</name>
    <dbReference type="NCBI Taxonomy" id="2341117"/>
    <lineage>
        <taxon>Bacteria</taxon>
        <taxon>Pseudomonadati</taxon>
        <taxon>Bacteroidota</taxon>
        <taxon>Chitinophagia</taxon>
        <taxon>Chitinophagales</taxon>
        <taxon>Chitinophagaceae</taxon>
        <taxon>Arachidicoccus</taxon>
    </lineage>
</organism>
<proteinExistence type="predicted"/>
<dbReference type="RefSeq" id="WP_119984724.1">
    <property type="nucleotide sequence ID" value="NZ_CP032489.1"/>
</dbReference>
<dbReference type="OrthoDB" id="9793805at2"/>
<evidence type="ECO:0000313" key="2">
    <source>
        <dbReference type="Proteomes" id="UP000266118"/>
    </source>
</evidence>
<keyword evidence="1" id="KW-0808">Transferase</keyword>
<accession>A0A386HLR7</accession>
<dbReference type="SUPFAM" id="SSF53756">
    <property type="entry name" value="UDP-Glycosyltransferase/glycogen phosphorylase"/>
    <property type="match status" value="1"/>
</dbReference>
<gene>
    <name evidence="1" type="ORF">D6B99_02385</name>
</gene>